<dbReference type="OrthoDB" id="3218463at2"/>
<keyword evidence="4 7" id="KW-0560">Oxidoreductase</keyword>
<dbReference type="PANTHER" id="PTHR46696:SF1">
    <property type="entry name" value="CYTOCHROME P450 YJIB-RELATED"/>
    <property type="match status" value="1"/>
</dbReference>
<keyword evidence="2 7" id="KW-0349">Heme</keyword>
<sequence>MTFTIEPISYPFGDGKGLELEPEYGRLRDTATAPVRIQMPYGDQAWLVTRYHDAKKVLVDPRFSRSLAIGPGVPRVMPEPPEPPTPEGILSMDAPEHTRIRGIAGAAFTTRRVEDLRRSTEEIANRLVDKLETLGSPVDLVEHLALPLPVTVICELLGVPVADQDQFGYWSTAFLSAASMSRSEIQHCREQFFDYLAELFGRRRAEPIDDLISVLVMANDEYGRLTEDELTMLMINLLMAGHETSATQIPNMVYTLDRHRDQWDLLLRRPDLVPRAVEELNRYIPISVTSSYPRVATVDIEVGGITVRAGESVLVSMVAANRDPAVFPDPERFDVTREHNPHIGFGHGAHHCLGSQLARLELQVTLDTFLRRMPNLRVAVPEEDLAWRQGHLLRGFLELPVAW</sequence>
<reference evidence="8 9" key="2">
    <citation type="submission" date="2019-09" db="EMBL/GenBank/DDBJ databases">
        <authorList>
            <person name="Jin C."/>
        </authorList>
    </citation>
    <scope>NUCLEOTIDE SEQUENCE [LARGE SCALE GENOMIC DNA]</scope>
    <source>
        <strain evidence="8 9">AN110305</strain>
    </source>
</reference>
<keyword evidence="9" id="KW-1185">Reference proteome</keyword>
<keyword evidence="5 7" id="KW-0408">Iron</keyword>
<dbReference type="GO" id="GO:0005506">
    <property type="term" value="F:iron ion binding"/>
    <property type="evidence" value="ECO:0007669"/>
    <property type="project" value="InterPro"/>
</dbReference>
<dbReference type="PROSITE" id="PS00086">
    <property type="entry name" value="CYTOCHROME_P450"/>
    <property type="match status" value="1"/>
</dbReference>
<comment type="similarity">
    <text evidence="1 7">Belongs to the cytochrome P450 family.</text>
</comment>
<evidence type="ECO:0000256" key="3">
    <source>
        <dbReference type="ARBA" id="ARBA00022723"/>
    </source>
</evidence>
<keyword evidence="6 7" id="KW-0503">Monooxygenase</keyword>
<dbReference type="PRINTS" id="PR00385">
    <property type="entry name" value="P450"/>
</dbReference>
<dbReference type="Gene3D" id="1.10.630.10">
    <property type="entry name" value="Cytochrome P450"/>
    <property type="match status" value="1"/>
</dbReference>
<accession>A0A5B2W8Y2</accession>
<evidence type="ECO:0000256" key="6">
    <source>
        <dbReference type="ARBA" id="ARBA00023033"/>
    </source>
</evidence>
<dbReference type="InterPro" id="IPR002397">
    <property type="entry name" value="Cyt_P450_B"/>
</dbReference>
<proteinExistence type="inferred from homology"/>
<dbReference type="GO" id="GO:0004497">
    <property type="term" value="F:monooxygenase activity"/>
    <property type="evidence" value="ECO:0007669"/>
    <property type="project" value="UniProtKB-KW"/>
</dbReference>
<evidence type="ECO:0000256" key="7">
    <source>
        <dbReference type="RuleBase" id="RU000461"/>
    </source>
</evidence>
<dbReference type="SUPFAM" id="SSF48264">
    <property type="entry name" value="Cytochrome P450"/>
    <property type="match status" value="1"/>
</dbReference>
<dbReference type="FunFam" id="1.10.630.10:FF:000018">
    <property type="entry name" value="Cytochrome P450 monooxygenase"/>
    <property type="match status" value="1"/>
</dbReference>
<dbReference type="InterPro" id="IPR036396">
    <property type="entry name" value="Cyt_P450_sf"/>
</dbReference>
<dbReference type="Pfam" id="PF00067">
    <property type="entry name" value="p450"/>
    <property type="match status" value="2"/>
</dbReference>
<dbReference type="RefSeq" id="WP_149855189.1">
    <property type="nucleotide sequence ID" value="NZ_VUOB01000113.1"/>
</dbReference>
<gene>
    <name evidence="8" type="ORF">F0L68_40265</name>
</gene>
<dbReference type="InterPro" id="IPR017972">
    <property type="entry name" value="Cyt_P450_CS"/>
</dbReference>
<evidence type="ECO:0000313" key="9">
    <source>
        <dbReference type="Proteomes" id="UP000323454"/>
    </source>
</evidence>
<evidence type="ECO:0000256" key="4">
    <source>
        <dbReference type="ARBA" id="ARBA00023002"/>
    </source>
</evidence>
<keyword evidence="3 7" id="KW-0479">Metal-binding</keyword>
<dbReference type="Proteomes" id="UP000323454">
    <property type="component" value="Unassembled WGS sequence"/>
</dbReference>
<organism evidence="8 9">
    <name type="scientific">Solihabitans fulvus</name>
    <dbReference type="NCBI Taxonomy" id="1892852"/>
    <lineage>
        <taxon>Bacteria</taxon>
        <taxon>Bacillati</taxon>
        <taxon>Actinomycetota</taxon>
        <taxon>Actinomycetes</taxon>
        <taxon>Pseudonocardiales</taxon>
        <taxon>Pseudonocardiaceae</taxon>
        <taxon>Solihabitans</taxon>
    </lineage>
</organism>
<dbReference type="PRINTS" id="PR00359">
    <property type="entry name" value="BP450"/>
</dbReference>
<dbReference type="CDD" id="cd11031">
    <property type="entry name" value="Cyp158A-like"/>
    <property type="match status" value="1"/>
</dbReference>
<evidence type="ECO:0000256" key="2">
    <source>
        <dbReference type="ARBA" id="ARBA00022617"/>
    </source>
</evidence>
<comment type="caution">
    <text evidence="8">The sequence shown here is derived from an EMBL/GenBank/DDBJ whole genome shotgun (WGS) entry which is preliminary data.</text>
</comment>
<dbReference type="EMBL" id="VUOB01000113">
    <property type="protein sequence ID" value="KAA2247288.1"/>
    <property type="molecule type" value="Genomic_DNA"/>
</dbReference>
<evidence type="ECO:0000256" key="1">
    <source>
        <dbReference type="ARBA" id="ARBA00010617"/>
    </source>
</evidence>
<dbReference type="InterPro" id="IPR001128">
    <property type="entry name" value="Cyt_P450"/>
</dbReference>
<reference evidence="8 9" key="1">
    <citation type="submission" date="2019-09" db="EMBL/GenBank/DDBJ databases">
        <title>Goodfellowia gen. nov., a new genus of the Pseudonocardineae related to Actinoalloteichus, containing Goodfellowia coeruleoviolacea gen. nov., comb. nov. gen. nov., comb. nov.</title>
        <authorList>
            <person name="Labeda D."/>
        </authorList>
    </citation>
    <scope>NUCLEOTIDE SEQUENCE [LARGE SCALE GENOMIC DNA]</scope>
    <source>
        <strain evidence="8 9">AN110305</strain>
    </source>
</reference>
<evidence type="ECO:0000313" key="8">
    <source>
        <dbReference type="EMBL" id="KAA2247288.1"/>
    </source>
</evidence>
<dbReference type="GO" id="GO:0016705">
    <property type="term" value="F:oxidoreductase activity, acting on paired donors, with incorporation or reduction of molecular oxygen"/>
    <property type="evidence" value="ECO:0007669"/>
    <property type="project" value="InterPro"/>
</dbReference>
<dbReference type="GO" id="GO:0020037">
    <property type="term" value="F:heme binding"/>
    <property type="evidence" value="ECO:0007669"/>
    <property type="project" value="InterPro"/>
</dbReference>
<dbReference type="PANTHER" id="PTHR46696">
    <property type="entry name" value="P450, PUTATIVE (EUROFUNG)-RELATED"/>
    <property type="match status" value="1"/>
</dbReference>
<dbReference type="AlphaFoldDB" id="A0A5B2W8Y2"/>
<protein>
    <submittedName>
        <fullName evidence="8">Cytochrome P450</fullName>
    </submittedName>
</protein>
<name>A0A5B2W8Y2_9PSEU</name>
<evidence type="ECO:0000256" key="5">
    <source>
        <dbReference type="ARBA" id="ARBA00023004"/>
    </source>
</evidence>